<dbReference type="EMBL" id="AP026073">
    <property type="protein sequence ID" value="BDM66684.1"/>
    <property type="molecule type" value="Genomic_DNA"/>
</dbReference>
<dbReference type="RefSeq" id="WP_261950969.1">
    <property type="nucleotide sequence ID" value="NZ_AP026073.1"/>
</dbReference>
<gene>
    <name evidence="1" type="ORF">HEK616_01710</name>
</gene>
<protein>
    <submittedName>
        <fullName evidence="1">Uncharacterized protein</fullName>
    </submittedName>
</protein>
<keyword evidence="2" id="KW-1185">Reference proteome</keyword>
<reference evidence="1" key="1">
    <citation type="submission" date="2022-06" db="EMBL/GenBank/DDBJ databases">
        <title>Complete genome sequence of Streptomyces nigrescens HEK616.</title>
        <authorList>
            <person name="Asamizu S."/>
            <person name="Onaka H."/>
        </authorList>
    </citation>
    <scope>NUCLEOTIDE SEQUENCE</scope>
    <source>
        <strain evidence="1">HEK616</strain>
    </source>
</reference>
<name>A0ABN6QKH0_STRNI</name>
<evidence type="ECO:0000313" key="1">
    <source>
        <dbReference type="EMBL" id="BDM66684.1"/>
    </source>
</evidence>
<evidence type="ECO:0000313" key="2">
    <source>
        <dbReference type="Proteomes" id="UP001059597"/>
    </source>
</evidence>
<proteinExistence type="predicted"/>
<organism evidence="1 2">
    <name type="scientific">Streptomyces nigrescens</name>
    <dbReference type="NCBI Taxonomy" id="1920"/>
    <lineage>
        <taxon>Bacteria</taxon>
        <taxon>Bacillati</taxon>
        <taxon>Actinomycetota</taxon>
        <taxon>Actinomycetes</taxon>
        <taxon>Kitasatosporales</taxon>
        <taxon>Streptomycetaceae</taxon>
        <taxon>Streptomyces</taxon>
    </lineage>
</organism>
<sequence>MTAPTLRTPQQAVLELSRRLDDALRLAGLDPAPSLAALDEIAGVKSHRIRPAALATAQGIELTEVLGGRVFWADTYEVARALDAALRAAGVLAPPSHVVWGTAGNRIIPPWLSFGQTEQLVKKIMQGARQ</sequence>
<accession>A0ABN6QKH0</accession>
<dbReference type="Proteomes" id="UP001059597">
    <property type="component" value="Chromosome"/>
</dbReference>